<reference evidence="1 2" key="1">
    <citation type="journal article" date="2021" name="J. Hered.">
        <title>A chromosome-level genome assembly of the parasitoid wasp, Cotesia glomerata (Hymenoptera: Braconidae).</title>
        <authorList>
            <person name="Pinto B.J."/>
            <person name="Weis J.J."/>
            <person name="Gamble T."/>
            <person name="Ode P.J."/>
            <person name="Paul R."/>
            <person name="Zaspel J.M."/>
        </authorList>
    </citation>
    <scope>NUCLEOTIDE SEQUENCE [LARGE SCALE GENOMIC DNA]</scope>
    <source>
        <strain evidence="1">CgM1</strain>
    </source>
</reference>
<accession>A0AAV7IMA7</accession>
<comment type="caution">
    <text evidence="1">The sequence shown here is derived from an EMBL/GenBank/DDBJ whole genome shotgun (WGS) entry which is preliminary data.</text>
</comment>
<dbReference type="Proteomes" id="UP000826195">
    <property type="component" value="Unassembled WGS sequence"/>
</dbReference>
<evidence type="ECO:0000313" key="2">
    <source>
        <dbReference type="Proteomes" id="UP000826195"/>
    </source>
</evidence>
<keyword evidence="2" id="KW-1185">Reference proteome</keyword>
<proteinExistence type="predicted"/>
<evidence type="ECO:0000313" key="1">
    <source>
        <dbReference type="EMBL" id="KAH0553959.1"/>
    </source>
</evidence>
<gene>
    <name evidence="1" type="ORF">KQX54_006430</name>
</gene>
<sequence>MQLSMYEYENTAPWVNVKKGKENKLNPCEMDAESSGNGAVAPQGTPPELSSAIKYENAITPALAVSV</sequence>
<name>A0AAV7IMA7_COTGL</name>
<protein>
    <submittedName>
        <fullName evidence="1">Uncharacterized protein</fullName>
    </submittedName>
</protein>
<dbReference type="EMBL" id="JAHXZJ010001119">
    <property type="protein sequence ID" value="KAH0553959.1"/>
    <property type="molecule type" value="Genomic_DNA"/>
</dbReference>
<dbReference type="AlphaFoldDB" id="A0AAV7IMA7"/>
<organism evidence="1 2">
    <name type="scientific">Cotesia glomerata</name>
    <name type="common">Lepidopteran parasitic wasp</name>
    <name type="synonym">Apanteles glomeratus</name>
    <dbReference type="NCBI Taxonomy" id="32391"/>
    <lineage>
        <taxon>Eukaryota</taxon>
        <taxon>Metazoa</taxon>
        <taxon>Ecdysozoa</taxon>
        <taxon>Arthropoda</taxon>
        <taxon>Hexapoda</taxon>
        <taxon>Insecta</taxon>
        <taxon>Pterygota</taxon>
        <taxon>Neoptera</taxon>
        <taxon>Endopterygota</taxon>
        <taxon>Hymenoptera</taxon>
        <taxon>Apocrita</taxon>
        <taxon>Ichneumonoidea</taxon>
        <taxon>Braconidae</taxon>
        <taxon>Microgastrinae</taxon>
        <taxon>Cotesia</taxon>
    </lineage>
</organism>